<dbReference type="SUPFAM" id="SSF53756">
    <property type="entry name" value="UDP-Glycosyltransferase/glycogen phosphorylase"/>
    <property type="match status" value="1"/>
</dbReference>
<dbReference type="InterPro" id="IPR050271">
    <property type="entry name" value="UDP-glycosyltransferase"/>
</dbReference>
<comment type="caution">
    <text evidence="6">The sequence shown here is derived from an EMBL/GenBank/DDBJ whole genome shotgun (WGS) entry which is preliminary data.</text>
</comment>
<feature type="transmembrane region" description="Helical" evidence="4">
    <location>
        <begin position="472"/>
        <end position="494"/>
    </location>
</feature>
<evidence type="ECO:0000313" key="7">
    <source>
        <dbReference type="Proteomes" id="UP001497623"/>
    </source>
</evidence>
<gene>
    <name evidence="6" type="ORF">MNOR_LOCUS26080</name>
</gene>
<evidence type="ECO:0000256" key="4">
    <source>
        <dbReference type="SAM" id="Phobius"/>
    </source>
</evidence>
<dbReference type="GO" id="GO:0008194">
    <property type="term" value="F:UDP-glycosyltransferase activity"/>
    <property type="evidence" value="ECO:0007669"/>
    <property type="project" value="InterPro"/>
</dbReference>
<dbReference type="AlphaFoldDB" id="A0AAV2RPR4"/>
<sequence>MHGFMFTLVTLTSITSCMGSRVLFLAPIALKSHTQFFTGIAKGLVDAGHEVTLVIPMSRGVPGVREVVVNVTDLGSQILDPFKNGRFATHRIIDLWAPLCLEAMEQKEIQDLRKEKFDIVILSNSHNDCLLAYIHEMKVPYIWAIVTGFTVTMQSELAGSPYFPSFSPNLLSGGVADPKGLPFYHRFVGVLTDLYSLNIFHNGVKKVDRECRAAGLCPADMPPLMELRYNASLVIINSIRNNEPVATPYTPAVIHAGGAHLRPAQPLPVDLEKWVEDSGEHGFILFSMGTVVKPSEMPEHALRPILNVLGSLKQRVLWKWDQDNMDNLPSNIRLTKWLPQQDILGHKKLRFFITHGGIASTQEAAYHGCPVISIPVFFDQFMNVNQVQNQGWGRTIYWDNFTEESLREAIEDILSSNRMRNIARQRSAVMRDQQRSPQENVNFWVEYVLRHNGAEHLRSPLLKMPWYRLFNIDVWLCLIVAVVLLMTILVYVTYRILKAIWRLITRHW</sequence>
<comment type="similarity">
    <text evidence="1">Belongs to the UDP-glycosyltransferase family.</text>
</comment>
<evidence type="ECO:0008006" key="8">
    <source>
        <dbReference type="Google" id="ProtNLM"/>
    </source>
</evidence>
<feature type="non-terminal residue" evidence="6">
    <location>
        <position position="508"/>
    </location>
</feature>
<feature type="signal peptide" evidence="5">
    <location>
        <begin position="1"/>
        <end position="19"/>
    </location>
</feature>
<dbReference type="CDD" id="cd03784">
    <property type="entry name" value="GT1_Gtf-like"/>
    <property type="match status" value="1"/>
</dbReference>
<evidence type="ECO:0000313" key="6">
    <source>
        <dbReference type="EMBL" id="CAL4128404.1"/>
    </source>
</evidence>
<evidence type="ECO:0000256" key="3">
    <source>
        <dbReference type="ARBA" id="ARBA00022679"/>
    </source>
</evidence>
<evidence type="ECO:0000256" key="2">
    <source>
        <dbReference type="ARBA" id="ARBA00022676"/>
    </source>
</evidence>
<evidence type="ECO:0000256" key="5">
    <source>
        <dbReference type="SAM" id="SignalP"/>
    </source>
</evidence>
<dbReference type="PANTHER" id="PTHR48043">
    <property type="entry name" value="EG:EG0003.4 PROTEIN-RELATED"/>
    <property type="match status" value="1"/>
</dbReference>
<keyword evidence="3" id="KW-0808">Transferase</keyword>
<keyword evidence="7" id="KW-1185">Reference proteome</keyword>
<proteinExistence type="inferred from homology"/>
<keyword evidence="4" id="KW-1133">Transmembrane helix</keyword>
<keyword evidence="4" id="KW-0472">Membrane</keyword>
<dbReference type="PANTHER" id="PTHR48043:SF159">
    <property type="entry name" value="EG:EG0003.4 PROTEIN-RELATED"/>
    <property type="match status" value="1"/>
</dbReference>
<dbReference type="FunFam" id="3.40.50.2000:FF:000050">
    <property type="entry name" value="UDP-glucuronosyltransferase"/>
    <property type="match status" value="1"/>
</dbReference>
<organism evidence="6 7">
    <name type="scientific">Meganyctiphanes norvegica</name>
    <name type="common">Northern krill</name>
    <name type="synonym">Thysanopoda norvegica</name>
    <dbReference type="NCBI Taxonomy" id="48144"/>
    <lineage>
        <taxon>Eukaryota</taxon>
        <taxon>Metazoa</taxon>
        <taxon>Ecdysozoa</taxon>
        <taxon>Arthropoda</taxon>
        <taxon>Crustacea</taxon>
        <taxon>Multicrustacea</taxon>
        <taxon>Malacostraca</taxon>
        <taxon>Eumalacostraca</taxon>
        <taxon>Eucarida</taxon>
        <taxon>Euphausiacea</taxon>
        <taxon>Euphausiidae</taxon>
        <taxon>Meganyctiphanes</taxon>
    </lineage>
</organism>
<dbReference type="Proteomes" id="UP001497623">
    <property type="component" value="Unassembled WGS sequence"/>
</dbReference>
<dbReference type="EMBL" id="CAXKWB010025602">
    <property type="protein sequence ID" value="CAL4128404.1"/>
    <property type="molecule type" value="Genomic_DNA"/>
</dbReference>
<keyword evidence="2" id="KW-0328">Glycosyltransferase</keyword>
<keyword evidence="5" id="KW-0732">Signal</keyword>
<dbReference type="InterPro" id="IPR002213">
    <property type="entry name" value="UDP_glucos_trans"/>
</dbReference>
<keyword evidence="4" id="KW-0812">Transmembrane</keyword>
<name>A0AAV2RPR4_MEGNR</name>
<feature type="chain" id="PRO_5043965735" description="Glucuronosyltransferase" evidence="5">
    <location>
        <begin position="20"/>
        <end position="508"/>
    </location>
</feature>
<reference evidence="6 7" key="1">
    <citation type="submission" date="2024-05" db="EMBL/GenBank/DDBJ databases">
        <authorList>
            <person name="Wallberg A."/>
        </authorList>
    </citation>
    <scope>NUCLEOTIDE SEQUENCE [LARGE SCALE GENOMIC DNA]</scope>
</reference>
<protein>
    <recommendedName>
        <fullName evidence="8">Glucuronosyltransferase</fullName>
    </recommendedName>
</protein>
<dbReference type="Pfam" id="PF00201">
    <property type="entry name" value="UDPGT"/>
    <property type="match status" value="1"/>
</dbReference>
<evidence type="ECO:0000256" key="1">
    <source>
        <dbReference type="ARBA" id="ARBA00009995"/>
    </source>
</evidence>
<dbReference type="Gene3D" id="3.40.50.2000">
    <property type="entry name" value="Glycogen Phosphorylase B"/>
    <property type="match status" value="2"/>
</dbReference>
<accession>A0AAV2RPR4</accession>